<dbReference type="AlphaFoldDB" id="A0A2U9IXA5"/>
<dbReference type="PANTHER" id="PTHR42695:SF5">
    <property type="entry name" value="GLUTAMINE AMIDOTRANSFERASE YLR126C-RELATED"/>
    <property type="match status" value="1"/>
</dbReference>
<accession>A0A2U9IXA5</accession>
<evidence type="ECO:0000259" key="1">
    <source>
        <dbReference type="Pfam" id="PF00117"/>
    </source>
</evidence>
<sequence>MGIKVTEKMATELSGRETFDGLIIMGGPMGVYQMDKYPFLRIETKLIRDAIEMGKPVLGICLGAQLISASMGGEVRKGTFGEEIGVKRVTFLKDLGVGNSAEVFHWHGDTFSLPAGATLLAYSDKYFQGFQMGSTMGLQFHVEVDSRMIREWIREYGGDTKLVDEVSEREERFRIVEDKLMHAWIDSLKG</sequence>
<dbReference type="PANTHER" id="PTHR42695">
    <property type="entry name" value="GLUTAMINE AMIDOTRANSFERASE YLR126C-RELATED"/>
    <property type="match status" value="1"/>
</dbReference>
<proteinExistence type="predicted"/>
<dbReference type="InterPro" id="IPR029062">
    <property type="entry name" value="Class_I_gatase-like"/>
</dbReference>
<keyword evidence="3" id="KW-1185">Reference proteome</keyword>
<dbReference type="InterPro" id="IPR044992">
    <property type="entry name" value="ChyE-like"/>
</dbReference>
<dbReference type="EMBL" id="CP029287">
    <property type="protein sequence ID" value="AWS00488.1"/>
    <property type="molecule type" value="Genomic_DNA"/>
</dbReference>
<dbReference type="GO" id="GO:0005829">
    <property type="term" value="C:cytosol"/>
    <property type="evidence" value="ECO:0007669"/>
    <property type="project" value="TreeGrafter"/>
</dbReference>
<dbReference type="CDD" id="cd01741">
    <property type="entry name" value="GATase1_1"/>
    <property type="match status" value="1"/>
</dbReference>
<gene>
    <name evidence="2" type="ORF">DFR87_02160</name>
</gene>
<dbReference type="InterPro" id="IPR017926">
    <property type="entry name" value="GATASE"/>
</dbReference>
<dbReference type="KEGG" id="mhk:DFR87_02160"/>
<dbReference type="OrthoDB" id="7388at2157"/>
<dbReference type="Proteomes" id="UP000247586">
    <property type="component" value="Chromosome"/>
</dbReference>
<organism evidence="2 3">
    <name type="scientific">Metallosphaera hakonensis JCM 8857 = DSM 7519</name>
    <dbReference type="NCBI Taxonomy" id="1293036"/>
    <lineage>
        <taxon>Archaea</taxon>
        <taxon>Thermoproteota</taxon>
        <taxon>Thermoprotei</taxon>
        <taxon>Sulfolobales</taxon>
        <taxon>Sulfolobaceae</taxon>
        <taxon>Metallosphaera</taxon>
    </lineage>
</organism>
<evidence type="ECO:0000313" key="3">
    <source>
        <dbReference type="Proteomes" id="UP000247586"/>
    </source>
</evidence>
<protein>
    <submittedName>
        <fullName evidence="2">GMP synthase</fullName>
    </submittedName>
</protein>
<dbReference type="Gene3D" id="3.40.50.880">
    <property type="match status" value="1"/>
</dbReference>
<dbReference type="SUPFAM" id="SSF52317">
    <property type="entry name" value="Class I glutamine amidotransferase-like"/>
    <property type="match status" value="1"/>
</dbReference>
<reference evidence="2" key="1">
    <citation type="submission" date="2018-05" db="EMBL/GenBank/DDBJ databases">
        <title>Complete Genome Sequences of Extremely Thermoacidophilic, Metal-Mobilizing Type-Strain Members of the Archaeal Family Sulfolobaceae: Acidianus brierleyi DSM-1651T, Acidianus sulfidivorans DSM-18786T, Metallosphaera hakonensis DSM-7519T, and Metallosphaera prunae DSM-10039T.</title>
        <authorList>
            <person name="Counts J.A."/>
            <person name="Kelly R.M."/>
        </authorList>
    </citation>
    <scope>NUCLEOTIDE SEQUENCE [LARGE SCALE GENOMIC DNA]</scope>
    <source>
        <strain evidence="2">HO1-1</strain>
    </source>
</reference>
<feature type="domain" description="Glutamine amidotransferase" evidence="1">
    <location>
        <begin position="10"/>
        <end position="147"/>
    </location>
</feature>
<dbReference type="Pfam" id="PF00117">
    <property type="entry name" value="GATase"/>
    <property type="match status" value="1"/>
</dbReference>
<dbReference type="PROSITE" id="PS51273">
    <property type="entry name" value="GATASE_TYPE_1"/>
    <property type="match status" value="1"/>
</dbReference>
<dbReference type="STRING" id="1293036.GCA_001315825_03039"/>
<name>A0A2U9IXA5_9CREN</name>
<evidence type="ECO:0000313" key="2">
    <source>
        <dbReference type="EMBL" id="AWS00488.1"/>
    </source>
</evidence>